<reference evidence="2" key="1">
    <citation type="submission" date="2020-12" db="EMBL/GenBank/DDBJ databases">
        <title>Vagococcus allomyrinae sp. nov. and Enterococcus lavae sp. nov., isolated from the larvae of Allomyrina dichotoma.</title>
        <authorList>
            <person name="Lee S.D."/>
        </authorList>
    </citation>
    <scope>NUCLEOTIDE SEQUENCE</scope>
    <source>
        <strain evidence="2">BWB3-3</strain>
    </source>
</reference>
<sequence>MKSKKERLFSFLVGVDSKRDEYELNEIHQVFSWTGMGLLFANNLLMAIVLVIDQMNETISVAGIGLVIINMLSSVYLVIKLYGKGLNTTEFEELAELKRYKRNALWYSLSQGAVIGVFLYLLTGVILPLILGERVVLNGGDFIKSLVVCTFGIGLIFYLFIHFRVKKYTEK</sequence>
<feature type="transmembrane region" description="Helical" evidence="1">
    <location>
        <begin position="142"/>
        <end position="161"/>
    </location>
</feature>
<dbReference type="Pfam" id="PF11683">
    <property type="entry name" value="DUF3278"/>
    <property type="match status" value="1"/>
</dbReference>
<feature type="transmembrane region" description="Helical" evidence="1">
    <location>
        <begin position="30"/>
        <end position="52"/>
    </location>
</feature>
<feature type="transmembrane region" description="Helical" evidence="1">
    <location>
        <begin position="104"/>
        <end position="130"/>
    </location>
</feature>
<protein>
    <submittedName>
        <fullName evidence="2">DUF3278 domain-containing protein</fullName>
    </submittedName>
</protein>
<keyword evidence="1" id="KW-0472">Membrane</keyword>
<evidence type="ECO:0000313" key="2">
    <source>
        <dbReference type="EMBL" id="MBP1043181.1"/>
    </source>
</evidence>
<name>A0A940SXE0_9ENTE</name>
<organism evidence="2 3">
    <name type="scientific">Vagococcus allomyrinae</name>
    <dbReference type="NCBI Taxonomy" id="2794353"/>
    <lineage>
        <taxon>Bacteria</taxon>
        <taxon>Bacillati</taxon>
        <taxon>Bacillota</taxon>
        <taxon>Bacilli</taxon>
        <taxon>Lactobacillales</taxon>
        <taxon>Enterococcaceae</taxon>
        <taxon>Vagococcus</taxon>
    </lineage>
</organism>
<comment type="caution">
    <text evidence="2">The sequence shown here is derived from an EMBL/GenBank/DDBJ whole genome shotgun (WGS) entry which is preliminary data.</text>
</comment>
<dbReference type="Proteomes" id="UP000674938">
    <property type="component" value="Unassembled WGS sequence"/>
</dbReference>
<dbReference type="EMBL" id="JAEEGA010000014">
    <property type="protein sequence ID" value="MBP1043181.1"/>
    <property type="molecule type" value="Genomic_DNA"/>
</dbReference>
<keyword evidence="1" id="KW-0812">Transmembrane</keyword>
<keyword evidence="1" id="KW-1133">Transmembrane helix</keyword>
<keyword evidence="3" id="KW-1185">Reference proteome</keyword>
<gene>
    <name evidence="2" type="ORF">I6N95_19360</name>
</gene>
<dbReference type="AlphaFoldDB" id="A0A940SXE0"/>
<dbReference type="InterPro" id="IPR021697">
    <property type="entry name" value="DUF3278"/>
</dbReference>
<proteinExistence type="predicted"/>
<accession>A0A940SXE0</accession>
<dbReference type="RefSeq" id="WP_209530987.1">
    <property type="nucleotide sequence ID" value="NZ_JAEEGA010000014.1"/>
</dbReference>
<evidence type="ECO:0000256" key="1">
    <source>
        <dbReference type="SAM" id="Phobius"/>
    </source>
</evidence>
<evidence type="ECO:0000313" key="3">
    <source>
        <dbReference type="Proteomes" id="UP000674938"/>
    </source>
</evidence>
<feature type="transmembrane region" description="Helical" evidence="1">
    <location>
        <begin position="58"/>
        <end position="83"/>
    </location>
</feature>